<reference evidence="13 14" key="1">
    <citation type="submission" date="2018-06" db="EMBL/GenBank/DDBJ databases">
        <authorList>
            <consortium name="Pathogen Informatics"/>
            <person name="Doyle S."/>
        </authorList>
    </citation>
    <scope>NUCLEOTIDE SEQUENCE [LARGE SCALE GENOMIC DNA]</scope>
    <source>
        <strain evidence="13 14">NCTC13102</strain>
    </source>
</reference>
<dbReference type="GO" id="GO:0140359">
    <property type="term" value="F:ABC-type transporter activity"/>
    <property type="evidence" value="ECO:0007669"/>
    <property type="project" value="InterPro"/>
</dbReference>
<dbReference type="Gene3D" id="1.20.1560.10">
    <property type="entry name" value="ABC transporter type 1, transmembrane domain"/>
    <property type="match status" value="1"/>
</dbReference>
<feature type="transmembrane region" description="Helical" evidence="10">
    <location>
        <begin position="105"/>
        <end position="130"/>
    </location>
</feature>
<keyword evidence="2" id="KW-0813">Transport</keyword>
<dbReference type="RefSeq" id="WP_023946558.1">
    <property type="nucleotide sequence ID" value="NZ_JAERIV010000022.1"/>
</dbReference>
<dbReference type="PROSITE" id="PS50929">
    <property type="entry name" value="ABC_TM1F"/>
    <property type="match status" value="1"/>
</dbReference>
<proteinExistence type="predicted"/>
<dbReference type="EC" id="3.6.3.-" evidence="13"/>
<evidence type="ECO:0000256" key="2">
    <source>
        <dbReference type="ARBA" id="ARBA00022448"/>
    </source>
</evidence>
<dbReference type="GO" id="GO:0005886">
    <property type="term" value="C:plasma membrane"/>
    <property type="evidence" value="ECO:0007669"/>
    <property type="project" value="UniProtKB-SubCell"/>
</dbReference>
<dbReference type="InterPro" id="IPR017871">
    <property type="entry name" value="ABC_transporter-like_CS"/>
</dbReference>
<evidence type="ECO:0000256" key="3">
    <source>
        <dbReference type="ARBA" id="ARBA00022475"/>
    </source>
</evidence>
<dbReference type="InterPro" id="IPR011527">
    <property type="entry name" value="ABC1_TM_dom"/>
</dbReference>
<gene>
    <name evidence="13" type="primary">msbA_1</name>
    <name evidence="13" type="ORF">NCTC13102_00477</name>
</gene>
<dbReference type="SUPFAM" id="SSF90123">
    <property type="entry name" value="ABC transporter transmembrane region"/>
    <property type="match status" value="1"/>
</dbReference>
<dbReference type="PROSITE" id="PS50893">
    <property type="entry name" value="ABC_TRANSPORTER_2"/>
    <property type="match status" value="1"/>
</dbReference>
<evidence type="ECO:0000256" key="5">
    <source>
        <dbReference type="ARBA" id="ARBA00022741"/>
    </source>
</evidence>
<dbReference type="Proteomes" id="UP000250166">
    <property type="component" value="Unassembled WGS sequence"/>
</dbReference>
<feature type="compositionally biased region" description="Polar residues" evidence="9">
    <location>
        <begin position="1"/>
        <end position="19"/>
    </location>
</feature>
<dbReference type="Pfam" id="PF00005">
    <property type="entry name" value="ABC_tran"/>
    <property type="match status" value="1"/>
</dbReference>
<evidence type="ECO:0000313" key="13">
    <source>
        <dbReference type="EMBL" id="SQB98027.1"/>
    </source>
</evidence>
<keyword evidence="13" id="KW-0378">Hydrolase</keyword>
<evidence type="ECO:0000256" key="1">
    <source>
        <dbReference type="ARBA" id="ARBA00004651"/>
    </source>
</evidence>
<feature type="domain" description="ABC transporter" evidence="11">
    <location>
        <begin position="382"/>
        <end position="600"/>
    </location>
</feature>
<evidence type="ECO:0000256" key="9">
    <source>
        <dbReference type="SAM" id="MobiDB-lite"/>
    </source>
</evidence>
<dbReference type="FunFam" id="3.40.50.300:FF:000299">
    <property type="entry name" value="ABC transporter ATP-binding protein/permease"/>
    <property type="match status" value="1"/>
</dbReference>
<feature type="transmembrane region" description="Helical" evidence="10">
    <location>
        <begin position="184"/>
        <end position="203"/>
    </location>
</feature>
<dbReference type="GO" id="GO:0005524">
    <property type="term" value="F:ATP binding"/>
    <property type="evidence" value="ECO:0007669"/>
    <property type="project" value="UniProtKB-KW"/>
</dbReference>
<dbReference type="GO" id="GO:0016887">
    <property type="term" value="F:ATP hydrolysis activity"/>
    <property type="evidence" value="ECO:0007669"/>
    <property type="project" value="InterPro"/>
</dbReference>
<protein>
    <submittedName>
        <fullName evidence="13">ABC transporter ATP-binding protein</fullName>
        <ecNumber evidence="13">3.6.3.-</ecNumber>
    </submittedName>
</protein>
<dbReference type="EMBL" id="UAWL01000006">
    <property type="protein sequence ID" value="SQB98027.1"/>
    <property type="molecule type" value="Genomic_DNA"/>
</dbReference>
<evidence type="ECO:0000313" key="14">
    <source>
        <dbReference type="Proteomes" id="UP000250166"/>
    </source>
</evidence>
<feature type="transmembrane region" description="Helical" evidence="10">
    <location>
        <begin position="295"/>
        <end position="314"/>
    </location>
</feature>
<dbReference type="PANTHER" id="PTHR24221:SF654">
    <property type="entry name" value="ATP-BINDING CASSETTE SUB-FAMILY B MEMBER 6"/>
    <property type="match status" value="1"/>
</dbReference>
<dbReference type="InterPro" id="IPR003593">
    <property type="entry name" value="AAA+_ATPase"/>
</dbReference>
<keyword evidence="5" id="KW-0547">Nucleotide-binding</keyword>
<dbReference type="PROSITE" id="PS00211">
    <property type="entry name" value="ABC_TRANSPORTER_1"/>
    <property type="match status" value="1"/>
</dbReference>
<dbReference type="SMART" id="SM00382">
    <property type="entry name" value="AAA"/>
    <property type="match status" value="1"/>
</dbReference>
<keyword evidence="7 10" id="KW-1133">Transmembrane helix</keyword>
<dbReference type="PANTHER" id="PTHR24221">
    <property type="entry name" value="ATP-BINDING CASSETTE SUB-FAMILY B"/>
    <property type="match status" value="1"/>
</dbReference>
<evidence type="ECO:0000256" key="7">
    <source>
        <dbReference type="ARBA" id="ARBA00022989"/>
    </source>
</evidence>
<sequence>MNSITSKSTSPKHTASSHATPKSSTKPITKPKSHISQLRFLLTRRDKIILIMLFLGTIAFSVMETISISVIMPFITFASNPSLILSEHIPRTIYDFCHFDSTLDFMIAFSAVLIIFYFLRVAYGVSYTYALNRFAFRKYHYFAYRLFCKAVQLNFLDFTKRKTDSIRQNITGEALQASFYVQNLLQIFSEVFTIVLMYSLLLITSWKMTLVLSVILSLQVVLILKTLTKKIKKMGIIRTEMQARFHELITNTFGNFKIIKLKGNQEEVYKAFDTISRKRINAEIYTQTIIPIPRLILETIGFSILIACVAYILIRYKDAAAVIPIISMYALALYRILPSVNKILQNINMMGYYGHSVEKVYEDLLYHTDYEDNEPCEFACDIELQNVSFGYKDHKPIVKDFNLTIQKGDKIAFCGESGAGKSTLVDLIIGIYKPQSGKILVDGVEITNSNLRSWRKKIGYIPQSIYLFDGSVAENVAFGSEIDEERVKEACKKANIWSFLEEYEGIHTRVGEGGILLSGGQKQRIGIARAIYDDPEILVLDEATSALDSATEARIMDEIYDVAKNKTLLVIAHRINTIERCNRKINLGNPKKQGKKSKSS</sequence>
<dbReference type="SUPFAM" id="SSF52540">
    <property type="entry name" value="P-loop containing nucleoside triphosphate hydrolases"/>
    <property type="match status" value="1"/>
</dbReference>
<dbReference type="InterPro" id="IPR036640">
    <property type="entry name" value="ABC1_TM_sf"/>
</dbReference>
<name>A0A2X3B8F4_9HELI</name>
<feature type="domain" description="ABC transmembrane type-1" evidence="12">
    <location>
        <begin position="51"/>
        <end position="350"/>
    </location>
</feature>
<dbReference type="InterPro" id="IPR003439">
    <property type="entry name" value="ABC_transporter-like_ATP-bd"/>
</dbReference>
<evidence type="ECO:0000259" key="11">
    <source>
        <dbReference type="PROSITE" id="PS50893"/>
    </source>
</evidence>
<organism evidence="13 14">
    <name type="scientific">Helicobacter fennelliae</name>
    <dbReference type="NCBI Taxonomy" id="215"/>
    <lineage>
        <taxon>Bacteria</taxon>
        <taxon>Pseudomonadati</taxon>
        <taxon>Campylobacterota</taxon>
        <taxon>Epsilonproteobacteria</taxon>
        <taxon>Campylobacterales</taxon>
        <taxon>Helicobacteraceae</taxon>
        <taxon>Helicobacter</taxon>
    </lineage>
</organism>
<dbReference type="Gene3D" id="3.40.50.300">
    <property type="entry name" value="P-loop containing nucleotide triphosphate hydrolases"/>
    <property type="match status" value="1"/>
</dbReference>
<evidence type="ECO:0000256" key="10">
    <source>
        <dbReference type="SAM" id="Phobius"/>
    </source>
</evidence>
<feature type="transmembrane region" description="Helical" evidence="10">
    <location>
        <begin position="48"/>
        <end position="75"/>
    </location>
</feature>
<evidence type="ECO:0000259" key="12">
    <source>
        <dbReference type="PROSITE" id="PS50929"/>
    </source>
</evidence>
<dbReference type="CDD" id="cd18553">
    <property type="entry name" value="ABC_6TM_PglK_like"/>
    <property type="match status" value="1"/>
</dbReference>
<feature type="region of interest" description="Disordered" evidence="9">
    <location>
        <begin position="1"/>
        <end position="31"/>
    </location>
</feature>
<evidence type="ECO:0000256" key="4">
    <source>
        <dbReference type="ARBA" id="ARBA00022692"/>
    </source>
</evidence>
<dbReference type="AlphaFoldDB" id="A0A2X3B8F4"/>
<evidence type="ECO:0000256" key="6">
    <source>
        <dbReference type="ARBA" id="ARBA00022840"/>
    </source>
</evidence>
<keyword evidence="6 13" id="KW-0067">ATP-binding</keyword>
<keyword evidence="8 10" id="KW-0472">Membrane</keyword>
<dbReference type="InterPro" id="IPR039421">
    <property type="entry name" value="Type_1_exporter"/>
</dbReference>
<feature type="transmembrane region" description="Helical" evidence="10">
    <location>
        <begin position="209"/>
        <end position="228"/>
    </location>
</feature>
<comment type="subcellular location">
    <subcellularLocation>
        <location evidence="1">Cell membrane</location>
        <topology evidence="1">Multi-pass membrane protein</topology>
    </subcellularLocation>
</comment>
<dbReference type="InterPro" id="IPR027417">
    <property type="entry name" value="P-loop_NTPase"/>
</dbReference>
<accession>A0A2X3B8F4</accession>
<feature type="compositionally biased region" description="Low complexity" evidence="9">
    <location>
        <begin position="20"/>
        <end position="30"/>
    </location>
</feature>
<keyword evidence="4 10" id="KW-0812">Transmembrane</keyword>
<evidence type="ECO:0000256" key="8">
    <source>
        <dbReference type="ARBA" id="ARBA00023136"/>
    </source>
</evidence>
<dbReference type="GO" id="GO:0034040">
    <property type="term" value="F:ATPase-coupled lipid transmembrane transporter activity"/>
    <property type="evidence" value="ECO:0007669"/>
    <property type="project" value="TreeGrafter"/>
</dbReference>
<keyword evidence="3" id="KW-1003">Cell membrane</keyword>
<feature type="transmembrane region" description="Helical" evidence="10">
    <location>
        <begin position="320"/>
        <end position="337"/>
    </location>
</feature>